<gene>
    <name evidence="5" type="ORF">I551_2028</name>
</gene>
<dbReference type="SMART" id="SM00344">
    <property type="entry name" value="HTH_ASNC"/>
    <property type="match status" value="1"/>
</dbReference>
<dbReference type="Gene3D" id="3.30.70.920">
    <property type="match status" value="1"/>
</dbReference>
<name>A0ABN0R3J7_MYCUL</name>
<comment type="caution">
    <text evidence="5">The sequence shown here is derived from an EMBL/GenBank/DDBJ whole genome shotgun (WGS) entry which is preliminary data.</text>
</comment>
<sequence>MNLSAPAVKRRVDRMIDNGVIKGFTTIVDRNALGWHTEAYVQVFCHGRIAPDQLQAAWIDIHEVVSAATVTGTSDAILHVLARDMGHLETALERIRSSADIERSESVVVLSNLIDRMRPQP</sequence>
<dbReference type="EMBL" id="JAOL01000088">
    <property type="protein sequence ID" value="EUA91475.1"/>
    <property type="molecule type" value="Genomic_DNA"/>
</dbReference>
<dbReference type="SUPFAM" id="SSF54909">
    <property type="entry name" value="Dimeric alpha+beta barrel"/>
    <property type="match status" value="1"/>
</dbReference>
<dbReference type="PANTHER" id="PTHR30154">
    <property type="entry name" value="LEUCINE-RESPONSIVE REGULATORY PROTEIN"/>
    <property type="match status" value="1"/>
</dbReference>
<dbReference type="SUPFAM" id="SSF46785">
    <property type="entry name" value="Winged helix' DNA-binding domain"/>
    <property type="match status" value="1"/>
</dbReference>
<keyword evidence="3" id="KW-0804">Transcription</keyword>
<evidence type="ECO:0000313" key="5">
    <source>
        <dbReference type="EMBL" id="EUA91475.1"/>
    </source>
</evidence>
<dbReference type="InterPro" id="IPR036388">
    <property type="entry name" value="WH-like_DNA-bd_sf"/>
</dbReference>
<dbReference type="InterPro" id="IPR036390">
    <property type="entry name" value="WH_DNA-bd_sf"/>
</dbReference>
<evidence type="ECO:0000256" key="1">
    <source>
        <dbReference type="ARBA" id="ARBA00023015"/>
    </source>
</evidence>
<dbReference type="Proteomes" id="UP000020681">
    <property type="component" value="Unassembled WGS sequence"/>
</dbReference>
<accession>A0ABN0R3J7</accession>
<evidence type="ECO:0000256" key="2">
    <source>
        <dbReference type="ARBA" id="ARBA00023125"/>
    </source>
</evidence>
<keyword evidence="2" id="KW-0238">DNA-binding</keyword>
<dbReference type="PANTHER" id="PTHR30154:SF45">
    <property type="entry name" value="TRANSCRIPTIONAL REGULATORY PROTEIN (PROBABLY ASNC-FAMILY)-RELATED"/>
    <property type="match status" value="1"/>
</dbReference>
<keyword evidence="6" id="KW-1185">Reference proteome</keyword>
<dbReference type="InterPro" id="IPR000485">
    <property type="entry name" value="AsnC-type_HTH_dom"/>
</dbReference>
<dbReference type="InterPro" id="IPR019887">
    <property type="entry name" value="Tscrpt_reg_AsnC/Lrp_C"/>
</dbReference>
<dbReference type="PROSITE" id="PS50956">
    <property type="entry name" value="HTH_ASNC_2"/>
    <property type="match status" value="1"/>
</dbReference>
<evidence type="ECO:0000256" key="3">
    <source>
        <dbReference type="ARBA" id="ARBA00023163"/>
    </source>
</evidence>
<dbReference type="Gene3D" id="1.10.10.10">
    <property type="entry name" value="Winged helix-like DNA-binding domain superfamily/Winged helix DNA-binding domain"/>
    <property type="match status" value="1"/>
</dbReference>
<protein>
    <submittedName>
        <fullName evidence="5">AsnC family protein</fullName>
    </submittedName>
</protein>
<evidence type="ECO:0000259" key="4">
    <source>
        <dbReference type="PROSITE" id="PS50956"/>
    </source>
</evidence>
<evidence type="ECO:0000313" key="6">
    <source>
        <dbReference type="Proteomes" id="UP000020681"/>
    </source>
</evidence>
<dbReference type="Pfam" id="PF01037">
    <property type="entry name" value="AsnC_trans_reg"/>
    <property type="match status" value="1"/>
</dbReference>
<reference evidence="5 6" key="1">
    <citation type="submission" date="2014-01" db="EMBL/GenBank/DDBJ databases">
        <authorList>
            <person name="Dobos K."/>
            <person name="Lenaerts A."/>
            <person name="Ordway D."/>
            <person name="DeGroote M.A."/>
            <person name="Parker T."/>
            <person name="Sizemore C."/>
            <person name="Tallon L.J."/>
            <person name="Sadzewicz L.K."/>
            <person name="Sengamalay N."/>
            <person name="Fraser C.M."/>
            <person name="Hine E."/>
            <person name="Shefchek K.A."/>
            <person name="Das S.P."/>
            <person name="Tettelin H."/>
        </authorList>
    </citation>
    <scope>NUCLEOTIDE SEQUENCE [LARGE SCALE GENOMIC DNA]</scope>
    <source>
        <strain evidence="5 6">Harvey</strain>
    </source>
</reference>
<proteinExistence type="predicted"/>
<feature type="domain" description="HTH asnC-type" evidence="4">
    <location>
        <begin position="1"/>
        <end position="36"/>
    </location>
</feature>
<keyword evidence="1" id="KW-0805">Transcription regulation</keyword>
<dbReference type="InterPro" id="IPR019888">
    <property type="entry name" value="Tscrpt_reg_AsnC-like"/>
</dbReference>
<organism evidence="5 6">
    <name type="scientific">Mycobacterium ulcerans str. Harvey</name>
    <dbReference type="NCBI Taxonomy" id="1299332"/>
    <lineage>
        <taxon>Bacteria</taxon>
        <taxon>Bacillati</taxon>
        <taxon>Actinomycetota</taxon>
        <taxon>Actinomycetes</taxon>
        <taxon>Mycobacteriales</taxon>
        <taxon>Mycobacteriaceae</taxon>
        <taxon>Mycobacterium</taxon>
        <taxon>Mycobacterium ulcerans group</taxon>
    </lineage>
</organism>
<dbReference type="InterPro" id="IPR011008">
    <property type="entry name" value="Dimeric_a/b-barrel"/>
</dbReference>